<dbReference type="GeneID" id="78288614"/>
<evidence type="ECO:0000313" key="2">
    <source>
        <dbReference type="EMBL" id="SET57252.1"/>
    </source>
</evidence>
<dbReference type="OrthoDB" id="362857at2"/>
<proteinExistence type="predicted"/>
<dbReference type="InterPro" id="IPR035093">
    <property type="entry name" value="RelE/ParE_toxin_dom_sf"/>
</dbReference>
<keyword evidence="1" id="KW-1277">Toxin-antitoxin system</keyword>
<protein>
    <submittedName>
        <fullName evidence="2">Plasmid stabilization system protein ParE</fullName>
    </submittedName>
</protein>
<dbReference type="Proteomes" id="UP000198558">
    <property type="component" value="Unassembled WGS sequence"/>
</dbReference>
<sequence length="103" mass="12616">MDKKYYIKYLQLFKHDLMEITNYISNILQNPDVAICLVDELEMAILNRAKSPSGYEPYQSLKQREHQYYRIYVKNYTVFYILINDTMEIRRILYNRRNFSQSL</sequence>
<name>A0A1I0FGW4_9FIRM</name>
<dbReference type="Pfam" id="PF05016">
    <property type="entry name" value="ParE_toxin"/>
    <property type="match status" value="1"/>
</dbReference>
<evidence type="ECO:0000256" key="1">
    <source>
        <dbReference type="ARBA" id="ARBA00022649"/>
    </source>
</evidence>
<gene>
    <name evidence="2" type="ORF">SAMN04489758_11916</name>
</gene>
<dbReference type="RefSeq" id="WP_092354281.1">
    <property type="nucleotide sequence ID" value="NZ_FOIN01000019.1"/>
</dbReference>
<dbReference type="AlphaFoldDB" id="A0A1I0FGW4"/>
<evidence type="ECO:0000313" key="3">
    <source>
        <dbReference type="Proteomes" id="UP000198558"/>
    </source>
</evidence>
<keyword evidence="3" id="KW-1185">Reference proteome</keyword>
<organism evidence="2 3">
    <name type="scientific">Thomasclavelia cocleata</name>
    <dbReference type="NCBI Taxonomy" id="69824"/>
    <lineage>
        <taxon>Bacteria</taxon>
        <taxon>Bacillati</taxon>
        <taxon>Bacillota</taxon>
        <taxon>Erysipelotrichia</taxon>
        <taxon>Erysipelotrichales</taxon>
        <taxon>Coprobacillaceae</taxon>
        <taxon>Thomasclavelia</taxon>
    </lineage>
</organism>
<dbReference type="Gene3D" id="3.30.2310.20">
    <property type="entry name" value="RelE-like"/>
    <property type="match status" value="1"/>
</dbReference>
<reference evidence="3" key="1">
    <citation type="submission" date="2016-10" db="EMBL/GenBank/DDBJ databases">
        <authorList>
            <person name="Varghese N."/>
            <person name="Submissions S."/>
        </authorList>
    </citation>
    <scope>NUCLEOTIDE SEQUENCE [LARGE SCALE GENOMIC DNA]</scope>
    <source>
        <strain evidence="3">DSM 1551</strain>
    </source>
</reference>
<accession>A0A1I0FGW4</accession>
<dbReference type="EMBL" id="FOIN01000019">
    <property type="protein sequence ID" value="SET57252.1"/>
    <property type="molecule type" value="Genomic_DNA"/>
</dbReference>
<dbReference type="InterPro" id="IPR007712">
    <property type="entry name" value="RelE/ParE_toxin"/>
</dbReference>